<organism evidence="2">
    <name type="scientific">hydrothermal vent metagenome</name>
    <dbReference type="NCBI Taxonomy" id="652676"/>
    <lineage>
        <taxon>unclassified sequences</taxon>
        <taxon>metagenomes</taxon>
        <taxon>ecological metagenomes</taxon>
    </lineage>
</organism>
<feature type="region of interest" description="Disordered" evidence="1">
    <location>
        <begin position="229"/>
        <end position="249"/>
    </location>
</feature>
<name>A0A1W1CTJ9_9ZZZZ</name>
<gene>
    <name evidence="2" type="ORF">MNB_SV-14-1644</name>
</gene>
<reference evidence="2" key="1">
    <citation type="submission" date="2016-10" db="EMBL/GenBank/DDBJ databases">
        <authorList>
            <person name="de Groot N.N."/>
        </authorList>
    </citation>
    <scope>NUCLEOTIDE SEQUENCE</scope>
</reference>
<protein>
    <submittedName>
        <fullName evidence="2">Uncharacterized protein</fullName>
    </submittedName>
</protein>
<evidence type="ECO:0000256" key="1">
    <source>
        <dbReference type="SAM" id="MobiDB-lite"/>
    </source>
</evidence>
<sequence length="519" mass="59750">MEIPKLLKNNSTKQIRKVKFEEEGSYSYEEERSYSYEELKTNVAQLENIKQSFKIDMLLASQLTEEIANRCEDILFDRACIINENELFFTYTQTIIDEIVNLMGEDSREYFNKMKNKKIPLGEVQFTRYSDGQKYQYLLSIEYVPDVKNMTSTKESIKWSKDEKSILSSYSVESSNYTYDTKFDFLEKDDKSKEMSMEGIFNTKFNDDIFNSNLKFKIVERGDADKTFDVTSSNKSSSNHSDEEQYSDSSIGYISNKGGSLLFISNNAGNIESKERESFDADGKVISRRYCDIYSSCDLNDESTWLDSNRDIFIGDPNSSHSLESTEILIQMFNLVGIPKSIVINICQDDNENGSCENKEPQAILTKDSQKTNETYLLENNNPNKPILMELQDKSKVNFDDGKFTFNFNKSKIEKIKELSILQTMVDNNIISSVEADTFRTLTNKEAQDKFYTALLDALENNINTFRNNGIDKQRVINVIIEKMGNKIKINQKQANKINACGTNKNCVDKEIKKILDIV</sequence>
<proteinExistence type="predicted"/>
<dbReference type="AlphaFoldDB" id="A0A1W1CTJ9"/>
<dbReference type="EMBL" id="FPHN01000269">
    <property type="protein sequence ID" value="SFV69210.1"/>
    <property type="molecule type" value="Genomic_DNA"/>
</dbReference>
<accession>A0A1W1CTJ9</accession>
<evidence type="ECO:0000313" key="2">
    <source>
        <dbReference type="EMBL" id="SFV69210.1"/>
    </source>
</evidence>